<dbReference type="Proteomes" id="UP000536509">
    <property type="component" value="Unassembled WGS sequence"/>
</dbReference>
<dbReference type="Gene3D" id="3.40.50.300">
    <property type="entry name" value="P-loop containing nucleotide triphosphate hydrolases"/>
    <property type="match status" value="1"/>
</dbReference>
<dbReference type="Pfam" id="PF12532">
    <property type="entry name" value="DUF3732"/>
    <property type="match status" value="1"/>
</dbReference>
<sequence length="680" mass="79810">MKAFIKYIGVITYDEKIHHINFKEGVNVITGRSSTGKSAILEVFDYCFGSSEFIIPDGVITNNTVFYFVVLKLKEIYLILGRSKNKKDCFLASTSDNSFIENISNFNIEYFHSLDKYTLKDFRKELNKYFKIDIDDTDEDLEDRKFRNNNAKKAAPSYRNFTSFMLQHQNLIANKHALFYRFDEKEKKEQVIEQFKIFLSFVDSEYFPLKQRLAELNRELKQLEFIKESTKKYINENKEKLKFLLEEFELITNKRLFKKNIDSILHRPNESLEYLDNFISSKENIISNDFSNQNIKKKNDLQTSYNKIVSDIRKIQNIISEIDVSIIYAKDFVEQKSNISHANESSLSNCECIFCGNKNIKLIDKQNKLKEAIEWFNSEMDKSQYTIESFVSNKKEYEVKLKKLMVEANLIKNELNVLDKVITSLEKNKSIEYQATKVVIQIEAFLETIKTNSLTEIETKINNLENSISIIEQNLKTDYNVDNKLNLAERQINQQMIRIGKELEFEEIYKDNLNLKFDSKTFELYQQTLIKGYPDKKVYLRSMGSGANWLSSHVALFTSLLYYSCSLKDKSLIPTILFLDQPSQVYFPTEIDNDEVFDGKKLKKISNEETKYDDDINAVTNLFDKLVEFCNYTLLETGIEPQIIITDHADKLKLINADFDKDLVRARWRDKKDGFIKLNN</sequence>
<organism evidence="2 3">
    <name type="scientific">Flavobacterium rivulicola</name>
    <dbReference type="NCBI Taxonomy" id="2732161"/>
    <lineage>
        <taxon>Bacteria</taxon>
        <taxon>Pseudomonadati</taxon>
        <taxon>Bacteroidota</taxon>
        <taxon>Flavobacteriia</taxon>
        <taxon>Flavobacteriales</taxon>
        <taxon>Flavobacteriaceae</taxon>
        <taxon>Flavobacterium</taxon>
    </lineage>
</organism>
<feature type="coiled-coil region" evidence="1">
    <location>
        <begin position="213"/>
        <end position="254"/>
    </location>
</feature>
<evidence type="ECO:0000256" key="1">
    <source>
        <dbReference type="SAM" id="Coils"/>
    </source>
</evidence>
<evidence type="ECO:0000313" key="2">
    <source>
        <dbReference type="EMBL" id="NNT71689.1"/>
    </source>
</evidence>
<accession>A0A7Y3VYH4</accession>
<dbReference type="InterPro" id="IPR022205">
    <property type="entry name" value="DUF3732"/>
</dbReference>
<protein>
    <submittedName>
        <fullName evidence="2">DUF3732 domain-containing protein</fullName>
    </submittedName>
</protein>
<dbReference type="InterPro" id="IPR027417">
    <property type="entry name" value="P-loop_NTPase"/>
</dbReference>
<reference evidence="2 3" key="1">
    <citation type="submission" date="2020-05" db="EMBL/GenBank/DDBJ databases">
        <title>Draft genome of Flavobacterium sp. IMCC34852.</title>
        <authorList>
            <person name="Song J."/>
            <person name="Cho J.-C."/>
        </authorList>
    </citation>
    <scope>NUCLEOTIDE SEQUENCE [LARGE SCALE GENOMIC DNA]</scope>
    <source>
        <strain evidence="2 3">IMCC34852</strain>
    </source>
</reference>
<dbReference type="EMBL" id="JABEVX010000002">
    <property type="protein sequence ID" value="NNT71689.1"/>
    <property type="molecule type" value="Genomic_DNA"/>
</dbReference>
<keyword evidence="1" id="KW-0175">Coiled coil</keyword>
<feature type="coiled-coil region" evidence="1">
    <location>
        <begin position="387"/>
        <end position="428"/>
    </location>
</feature>
<dbReference type="GO" id="GO:0016887">
    <property type="term" value="F:ATP hydrolysis activity"/>
    <property type="evidence" value="ECO:0007669"/>
    <property type="project" value="InterPro"/>
</dbReference>
<dbReference type="RefSeq" id="WP_171221871.1">
    <property type="nucleotide sequence ID" value="NZ_CP121446.1"/>
</dbReference>
<proteinExistence type="predicted"/>
<gene>
    <name evidence="2" type="ORF">HKT18_05605</name>
</gene>
<name>A0A7Y3VYH4_9FLAO</name>
<dbReference type="AlphaFoldDB" id="A0A7Y3VYH4"/>
<comment type="caution">
    <text evidence="2">The sequence shown here is derived from an EMBL/GenBank/DDBJ whole genome shotgun (WGS) entry which is preliminary data.</text>
</comment>
<evidence type="ECO:0000313" key="3">
    <source>
        <dbReference type="Proteomes" id="UP000536509"/>
    </source>
</evidence>
<dbReference type="GO" id="GO:0006302">
    <property type="term" value="P:double-strand break repair"/>
    <property type="evidence" value="ECO:0007669"/>
    <property type="project" value="InterPro"/>
</dbReference>
<keyword evidence="3" id="KW-1185">Reference proteome</keyword>